<evidence type="ECO:0000313" key="4">
    <source>
        <dbReference type="Proteomes" id="UP000645828"/>
    </source>
</evidence>
<organism evidence="3 4">
    <name type="scientific">Nyctereutes procyonoides</name>
    <name type="common">Raccoon dog</name>
    <name type="synonym">Canis procyonoides</name>
    <dbReference type="NCBI Taxonomy" id="34880"/>
    <lineage>
        <taxon>Eukaryota</taxon>
        <taxon>Metazoa</taxon>
        <taxon>Chordata</taxon>
        <taxon>Craniata</taxon>
        <taxon>Vertebrata</taxon>
        <taxon>Euteleostomi</taxon>
        <taxon>Mammalia</taxon>
        <taxon>Eutheria</taxon>
        <taxon>Laurasiatheria</taxon>
        <taxon>Carnivora</taxon>
        <taxon>Caniformia</taxon>
        <taxon>Canidae</taxon>
        <taxon>Nyctereutes</taxon>
    </lineage>
</organism>
<evidence type="ECO:0000256" key="2">
    <source>
        <dbReference type="ARBA" id="ARBA00023274"/>
    </source>
</evidence>
<dbReference type="SUPFAM" id="SSF52313">
    <property type="entry name" value="Ribosomal protein S2"/>
    <property type="match status" value="1"/>
</dbReference>
<reference evidence="3" key="1">
    <citation type="submission" date="2020-12" db="EMBL/GenBank/DDBJ databases">
        <authorList>
            <consortium name="Molecular Ecology Group"/>
        </authorList>
    </citation>
    <scope>NUCLEOTIDE SEQUENCE</scope>
    <source>
        <strain evidence="3">TBG_1078</strain>
    </source>
</reference>
<dbReference type="AlphaFoldDB" id="A0A811Y0R2"/>
<evidence type="ECO:0000313" key="3">
    <source>
        <dbReference type="EMBL" id="CAD7670763.1"/>
    </source>
</evidence>
<evidence type="ECO:0000256" key="1">
    <source>
        <dbReference type="ARBA" id="ARBA00022980"/>
    </source>
</evidence>
<dbReference type="EMBL" id="CAJHUB010000659">
    <property type="protein sequence ID" value="CAD7670763.1"/>
    <property type="molecule type" value="Genomic_DNA"/>
</dbReference>
<keyword evidence="2" id="KW-0687">Ribonucleoprotein</keyword>
<gene>
    <name evidence="3" type="ORF">NYPRO_LOCUS3558</name>
</gene>
<keyword evidence="4" id="KW-1185">Reference proteome</keyword>
<dbReference type="GO" id="GO:0015935">
    <property type="term" value="C:small ribosomal subunit"/>
    <property type="evidence" value="ECO:0007669"/>
    <property type="project" value="InterPro"/>
</dbReference>
<dbReference type="Proteomes" id="UP000645828">
    <property type="component" value="Unassembled WGS sequence"/>
</dbReference>
<name>A0A811Y0R2_NYCPR</name>
<dbReference type="InterPro" id="IPR023591">
    <property type="entry name" value="Ribosomal_uS2_flav_dom_sf"/>
</dbReference>
<dbReference type="InterPro" id="IPR005707">
    <property type="entry name" value="Ribosomal_uS2_euk/arc"/>
</dbReference>
<dbReference type="GO" id="GO:0006412">
    <property type="term" value="P:translation"/>
    <property type="evidence" value="ECO:0007669"/>
    <property type="project" value="InterPro"/>
</dbReference>
<keyword evidence="1" id="KW-0689">Ribosomal protein</keyword>
<dbReference type="Gene3D" id="3.40.50.10490">
    <property type="entry name" value="Glucose-6-phosphate isomerase like protein, domain 1"/>
    <property type="match status" value="1"/>
</dbReference>
<protein>
    <submittedName>
        <fullName evidence="3">(raccoon dog) hypothetical protein</fullName>
    </submittedName>
</protein>
<accession>A0A811Y0R2</accession>
<sequence length="211" mass="23555">MSADLGVLQMKEEDIINFPAAGTHLSGTNFDIQMEQYIQQKEKIWEKLLLAVHAIIAMKTQWLAVPKFAAITGATPVAGCFTPRNFANQIQAAFWEPRLLVFTDPRADHQPLTEVLMLTCLSSLYGAHSVGVMWMLAQEFLCMCGTIFPEEQAVAEKAVTKEEFQGEWTAPAPESPLKLQTDWSTQQATKNWSATTTAQTTEWVGTITEWS</sequence>
<comment type="caution">
    <text evidence="3">The sequence shown here is derived from an EMBL/GenBank/DDBJ whole genome shotgun (WGS) entry which is preliminary data.</text>
</comment>
<dbReference type="GO" id="GO:0003735">
    <property type="term" value="F:structural constituent of ribosome"/>
    <property type="evidence" value="ECO:0007669"/>
    <property type="project" value="InterPro"/>
</dbReference>
<dbReference type="PANTHER" id="PTHR11489">
    <property type="entry name" value="40S RIBOSOMAL PROTEIN SA"/>
    <property type="match status" value="1"/>
</dbReference>
<proteinExistence type="predicted"/>